<evidence type="ECO:0000313" key="4">
    <source>
        <dbReference type="Proteomes" id="UP000610760"/>
    </source>
</evidence>
<name>A0A926E5D2_9FIRM</name>
<feature type="transmembrane region" description="Helical" evidence="2">
    <location>
        <begin position="282"/>
        <end position="304"/>
    </location>
</feature>
<feature type="transmembrane region" description="Helical" evidence="2">
    <location>
        <begin position="378"/>
        <end position="400"/>
    </location>
</feature>
<feature type="transmembrane region" description="Helical" evidence="2">
    <location>
        <begin position="472"/>
        <end position="490"/>
    </location>
</feature>
<organism evidence="3 4">
    <name type="scientific">Fumia xinanensis</name>
    <dbReference type="NCBI Taxonomy" id="2763659"/>
    <lineage>
        <taxon>Bacteria</taxon>
        <taxon>Bacillati</taxon>
        <taxon>Bacillota</taxon>
        <taxon>Clostridia</taxon>
        <taxon>Eubacteriales</taxon>
        <taxon>Oscillospiraceae</taxon>
        <taxon>Fumia</taxon>
    </lineage>
</organism>
<dbReference type="Pfam" id="PF13687">
    <property type="entry name" value="DUF4153"/>
    <property type="match status" value="1"/>
</dbReference>
<feature type="transmembrane region" description="Helical" evidence="2">
    <location>
        <begin position="124"/>
        <end position="141"/>
    </location>
</feature>
<feature type="transmembrane region" description="Helical" evidence="2">
    <location>
        <begin position="412"/>
        <end position="435"/>
    </location>
</feature>
<sequence length="580" mass="65032">MIEKMYGEGQDAPASTGVPIFKETESNPGGNQCDISAEASTPLRETASPSEQAPGGDAAEKFPCEMEQKPVWNRPSAYDWSKKPLCRTVKEPLESDRKDTVFALLMFICGYFFCRFVLDSGLGFGTTLFYGLFAALSFVYLKRPGKLPKGSTLCFIFATLSALNFSLFANPHIQMFNLLFLMGCVVYEMALLSGTRVESKLGGCFPADMLNQGLFVAFRNFFNNFRILFSRKNKKDQTLLAILVGFVIAVPVLTVIILLLIQADAAFEALTSHFSFWFRSEIGRFLFWLMPSILVGCYLFGLLYGNRYRRQTQCITEEKVTNLRQTCQKLVPAVFGTTLALVCAVYIVFLAIQVVGVIESYEAGQPLSVSYAEYARRGFFELCGLACFNLLIMGGAWLFTSVKDKRPLSQRILFAVLSVETLLLILTAVGKMILYVNRYGLTQKRVYTLWFMTTMFLFFCALLASQVKKLPLTRIAVILCSVSFLILSYSNVDGLIVRYNVDAYQSGRLDELNITTFYTVPAAALPEAVKVYEKISGDSDLKEELGQFIISTRENLEYLDWSSLDLERLRARGIEIPSGL</sequence>
<feature type="transmembrane region" description="Helical" evidence="2">
    <location>
        <begin position="447"/>
        <end position="465"/>
    </location>
</feature>
<gene>
    <name evidence="3" type="ORF">H8710_07095</name>
</gene>
<protein>
    <submittedName>
        <fullName evidence="3">DUF4173 domain-containing protein</fullName>
    </submittedName>
</protein>
<feature type="transmembrane region" description="Helical" evidence="2">
    <location>
        <begin position="100"/>
        <end position="118"/>
    </location>
</feature>
<accession>A0A926E5D2</accession>
<evidence type="ECO:0000256" key="1">
    <source>
        <dbReference type="SAM" id="MobiDB-lite"/>
    </source>
</evidence>
<feature type="transmembrane region" description="Helical" evidence="2">
    <location>
        <begin position="333"/>
        <end position="358"/>
    </location>
</feature>
<evidence type="ECO:0000313" key="3">
    <source>
        <dbReference type="EMBL" id="MBC8559835.1"/>
    </source>
</evidence>
<dbReference type="RefSeq" id="WP_249294817.1">
    <property type="nucleotide sequence ID" value="NZ_JACRSV010000002.1"/>
</dbReference>
<dbReference type="AlphaFoldDB" id="A0A926E5D2"/>
<proteinExistence type="predicted"/>
<evidence type="ECO:0000256" key="2">
    <source>
        <dbReference type="SAM" id="Phobius"/>
    </source>
</evidence>
<keyword evidence="2" id="KW-0812">Transmembrane</keyword>
<keyword evidence="4" id="KW-1185">Reference proteome</keyword>
<feature type="transmembrane region" description="Helical" evidence="2">
    <location>
        <begin position="153"/>
        <end position="169"/>
    </location>
</feature>
<keyword evidence="2" id="KW-0472">Membrane</keyword>
<dbReference type="EMBL" id="JACRSV010000002">
    <property type="protein sequence ID" value="MBC8559835.1"/>
    <property type="molecule type" value="Genomic_DNA"/>
</dbReference>
<keyword evidence="2" id="KW-1133">Transmembrane helix</keyword>
<dbReference type="InterPro" id="IPR025291">
    <property type="entry name" value="DUF4153"/>
</dbReference>
<feature type="transmembrane region" description="Helical" evidence="2">
    <location>
        <begin position="239"/>
        <end position="262"/>
    </location>
</feature>
<dbReference type="Proteomes" id="UP000610760">
    <property type="component" value="Unassembled WGS sequence"/>
</dbReference>
<feature type="region of interest" description="Disordered" evidence="1">
    <location>
        <begin position="1"/>
        <end position="59"/>
    </location>
</feature>
<reference evidence="3" key="1">
    <citation type="submission" date="2020-08" db="EMBL/GenBank/DDBJ databases">
        <title>Genome public.</title>
        <authorList>
            <person name="Liu C."/>
            <person name="Sun Q."/>
        </authorList>
    </citation>
    <scope>NUCLEOTIDE SEQUENCE</scope>
    <source>
        <strain evidence="3">NSJ-33</strain>
    </source>
</reference>
<feature type="transmembrane region" description="Helical" evidence="2">
    <location>
        <begin position="175"/>
        <end position="192"/>
    </location>
</feature>
<comment type="caution">
    <text evidence="3">The sequence shown here is derived from an EMBL/GenBank/DDBJ whole genome shotgun (WGS) entry which is preliminary data.</text>
</comment>